<keyword evidence="4" id="KW-0479">Metal-binding</keyword>
<evidence type="ECO:0000256" key="6">
    <source>
        <dbReference type="RuleBase" id="RU004466"/>
    </source>
</evidence>
<keyword evidence="5" id="KW-0460">Magnesium</keyword>
<gene>
    <name evidence="7" type="ORF">NCTC11190_00517</name>
</gene>
<dbReference type="STRING" id="880526.GCA_000427365_00928"/>
<name>A0A379MQZ3_9BACT</name>
<dbReference type="PROSITE" id="PS00444">
    <property type="entry name" value="POLYPRENYL_SYNTHASE_2"/>
    <property type="match status" value="1"/>
</dbReference>
<dbReference type="InterPro" id="IPR033749">
    <property type="entry name" value="Polyprenyl_synt_CS"/>
</dbReference>
<dbReference type="InterPro" id="IPR008949">
    <property type="entry name" value="Isoprenoid_synthase_dom_sf"/>
</dbReference>
<keyword evidence="3 6" id="KW-0808">Transferase</keyword>
<dbReference type="InterPro" id="IPR000092">
    <property type="entry name" value="Polyprenyl_synt"/>
</dbReference>
<dbReference type="PANTHER" id="PTHR12001:SF85">
    <property type="entry name" value="SHORT CHAIN ISOPRENYL DIPHOSPHATE SYNTHASE"/>
    <property type="match status" value="1"/>
</dbReference>
<keyword evidence="8" id="KW-1185">Reference proteome</keyword>
<organism evidence="7 8">
    <name type="scientific">Rikenella microfusus</name>
    <dbReference type="NCBI Taxonomy" id="28139"/>
    <lineage>
        <taxon>Bacteria</taxon>
        <taxon>Pseudomonadati</taxon>
        <taxon>Bacteroidota</taxon>
        <taxon>Bacteroidia</taxon>
        <taxon>Bacteroidales</taxon>
        <taxon>Rikenellaceae</taxon>
        <taxon>Rikenella</taxon>
    </lineage>
</organism>
<proteinExistence type="inferred from homology"/>
<dbReference type="GO" id="GO:0008299">
    <property type="term" value="P:isoprenoid biosynthetic process"/>
    <property type="evidence" value="ECO:0007669"/>
    <property type="project" value="InterPro"/>
</dbReference>
<dbReference type="PROSITE" id="PS00723">
    <property type="entry name" value="POLYPRENYL_SYNTHASE_1"/>
    <property type="match status" value="1"/>
</dbReference>
<dbReference type="AlphaFoldDB" id="A0A379MQZ3"/>
<reference evidence="7 8" key="1">
    <citation type="submission" date="2018-06" db="EMBL/GenBank/DDBJ databases">
        <authorList>
            <consortium name="Pathogen Informatics"/>
            <person name="Doyle S."/>
        </authorList>
    </citation>
    <scope>NUCLEOTIDE SEQUENCE [LARGE SCALE GENOMIC DNA]</scope>
    <source>
        <strain evidence="7 8">NCTC11190</strain>
    </source>
</reference>
<dbReference type="CDD" id="cd00685">
    <property type="entry name" value="Trans_IPPS_HT"/>
    <property type="match status" value="1"/>
</dbReference>
<dbReference type="SUPFAM" id="SSF48576">
    <property type="entry name" value="Terpenoid synthases"/>
    <property type="match status" value="1"/>
</dbReference>
<dbReference type="GO" id="GO:0004337">
    <property type="term" value="F:(2E,6E)-farnesyl diphosphate synthase activity"/>
    <property type="evidence" value="ECO:0007669"/>
    <property type="project" value="UniProtKB-EC"/>
</dbReference>
<evidence type="ECO:0000313" key="8">
    <source>
        <dbReference type="Proteomes" id="UP000255233"/>
    </source>
</evidence>
<dbReference type="SFLD" id="SFLDS00005">
    <property type="entry name" value="Isoprenoid_Synthase_Type_I"/>
    <property type="match status" value="1"/>
</dbReference>
<dbReference type="SFLD" id="SFLDG01017">
    <property type="entry name" value="Polyprenyl_Transferase_Like"/>
    <property type="match status" value="1"/>
</dbReference>
<sequence length="325" mass="35536">MKEKEILLRLVEAEIGRLPLDDTEPQGLYAPIRYILEDGGKRIRPLLCLMGADVYGGEPEKALPAAVAVEVFHNFTLLHDDIMDKAELRRGRPAVHLKWGESGAILSGDAMLILAYRILQNGTPVYGAGKLPGLLEVFNRAAMEVCQGQQYDMDFETCDRPVTRDEYIGMIRLKTSVLLAAALEMGAVVGGASDAERRSLYDFGVNLGLAFQIQDDLLDTYGDAETFGKKIGGDIAAGKKTFLHIAAMEKASAPQRDAILAPGDIGEKLPRVRAVYDALGVREAAETAIAEYFGLALEALRRAHPQAGRLAVLEEYAYSLMKRNK</sequence>
<dbReference type="Proteomes" id="UP000255233">
    <property type="component" value="Unassembled WGS sequence"/>
</dbReference>
<dbReference type="Gene3D" id="1.10.600.10">
    <property type="entry name" value="Farnesyl Diphosphate Synthase"/>
    <property type="match status" value="1"/>
</dbReference>
<dbReference type="EMBL" id="UGVL01000001">
    <property type="protein sequence ID" value="SUE33310.1"/>
    <property type="molecule type" value="Genomic_DNA"/>
</dbReference>
<dbReference type="GO" id="GO:0046872">
    <property type="term" value="F:metal ion binding"/>
    <property type="evidence" value="ECO:0007669"/>
    <property type="project" value="UniProtKB-KW"/>
</dbReference>
<evidence type="ECO:0000256" key="4">
    <source>
        <dbReference type="ARBA" id="ARBA00022723"/>
    </source>
</evidence>
<evidence type="ECO:0000256" key="2">
    <source>
        <dbReference type="ARBA" id="ARBA00006706"/>
    </source>
</evidence>
<evidence type="ECO:0000313" key="7">
    <source>
        <dbReference type="EMBL" id="SUE33310.1"/>
    </source>
</evidence>
<evidence type="ECO:0000256" key="1">
    <source>
        <dbReference type="ARBA" id="ARBA00001946"/>
    </source>
</evidence>
<dbReference type="PANTHER" id="PTHR12001">
    <property type="entry name" value="GERANYLGERANYL PYROPHOSPHATE SYNTHASE"/>
    <property type="match status" value="1"/>
</dbReference>
<protein>
    <submittedName>
        <fullName evidence="7">Farnesyl diphosphate synthase</fullName>
        <ecNumber evidence="7">2.5.1.10</ecNumber>
    </submittedName>
</protein>
<dbReference type="Pfam" id="PF00348">
    <property type="entry name" value="polyprenyl_synt"/>
    <property type="match status" value="1"/>
</dbReference>
<evidence type="ECO:0000256" key="5">
    <source>
        <dbReference type="ARBA" id="ARBA00022842"/>
    </source>
</evidence>
<comment type="cofactor">
    <cofactor evidence="1">
        <name>Mg(2+)</name>
        <dbReference type="ChEBI" id="CHEBI:18420"/>
    </cofactor>
</comment>
<comment type="similarity">
    <text evidence="2 6">Belongs to the FPP/GGPP synthase family.</text>
</comment>
<dbReference type="EC" id="2.5.1.10" evidence="7"/>
<evidence type="ECO:0000256" key="3">
    <source>
        <dbReference type="ARBA" id="ARBA00022679"/>
    </source>
</evidence>
<accession>A0A379MQZ3</accession>